<dbReference type="CDD" id="cd07731">
    <property type="entry name" value="ComA-like_MBL-fold"/>
    <property type="match status" value="1"/>
</dbReference>
<feature type="domain" description="Metallo-beta-lactamase" evidence="7">
    <location>
        <begin position="527"/>
        <end position="738"/>
    </location>
</feature>
<dbReference type="SUPFAM" id="SSF56281">
    <property type="entry name" value="Metallo-hydrolase/oxidoreductase"/>
    <property type="match status" value="1"/>
</dbReference>
<dbReference type="InterPro" id="IPR035681">
    <property type="entry name" value="ComA-like_MBL"/>
</dbReference>
<feature type="transmembrane region" description="Helical" evidence="6">
    <location>
        <begin position="494"/>
        <end position="514"/>
    </location>
</feature>
<dbReference type="SMART" id="SM00849">
    <property type="entry name" value="Lactamase_B"/>
    <property type="match status" value="1"/>
</dbReference>
<comment type="subcellular location">
    <subcellularLocation>
        <location evidence="1">Cell membrane</location>
        <topology evidence="1">Multi-pass membrane protein</topology>
    </subcellularLocation>
</comment>
<sequence>MMRRYLEAVQFDWFWLLWLAVLGLNLAQGARGWVLVLFIFLLVRLSFLPKETMLLACCVLGLLWGRFGQVSQAYQEQASLPLAGVETTLILALDPLAVRETDFQLRGEGHVVNATGQVSPLIGEQIAFNLSKEEQSDAFIQDLRKQAAYWQVEGVLMKPDQAENFFTFDERLYFKGRDIAWELEVSTVSFAQMDTSLSGYLAQGRRRFLSPFIRYETYAWVALHNKLLLNLDSQAYRQFRNGLSDYGVLHLFALSGFHIHFLRQKIRYIFLRCGVTIETTNLVVEVLLACYCFLLRYPVGVIRSLAVKWSLRWIQKENLPLSRMDTTALVGLGLLFLKPAYASQLSFLLSFGLTMVIQLYYQKPKELSEGASAWKESFRFQLLCLLFTWPIFMRVNHEWNVQQFISVSLVTGLFNQLVMPVMLLTSIGLLLLPQGLEPMWAILSDGVTRIWTGLGEWAFFARTNFITGRISDLVLLLLLAAACYALYRLSRREELPYLHLGLVYLFCLGVMPLLDPRTTVTIIDVDQGDAMLVQPAFSREQWLIDTGGRGNWFGEAETSYDANFARYTLIPALKALGVHRLTGVILTHPDIDHIGNLPSLAEEVRIDRIYINDFTAEQAIWQEMLPYLSQTQIVQLPPGYVGLGQGNVIELLILDAPELLMGDDASNNSSIIQRIHIGPYQLLATGDLSQAGENRLQAQYPNLTTDFLKLGHHGSHTSTSEEYLAWLQPHFAYISAGEGNRYGHPHPEVLAKLEAQGIPYACTADYGAIQLQYSPLFGVKMNTAIEPENSN</sequence>
<evidence type="ECO:0000256" key="3">
    <source>
        <dbReference type="ARBA" id="ARBA00022692"/>
    </source>
</evidence>
<evidence type="ECO:0000313" key="9">
    <source>
        <dbReference type="Proteomes" id="UP000263232"/>
    </source>
</evidence>
<evidence type="ECO:0000313" key="8">
    <source>
        <dbReference type="EMBL" id="AXY25229.1"/>
    </source>
</evidence>
<feature type="transmembrane region" description="Helical" evidence="6">
    <location>
        <begin position="404"/>
        <end position="432"/>
    </location>
</feature>
<feature type="transmembrane region" description="Helical" evidence="6">
    <location>
        <begin position="243"/>
        <end position="262"/>
    </location>
</feature>
<dbReference type="InterPro" id="IPR052159">
    <property type="entry name" value="Competence_DNA_uptake"/>
</dbReference>
<reference evidence="8 9" key="1">
    <citation type="submission" date="2017-09" db="EMBL/GenBank/DDBJ databases">
        <title>Complete genome sequence of Oxytococcus suis strain ZY16052.</title>
        <authorList>
            <person name="Li F."/>
        </authorList>
    </citation>
    <scope>NUCLEOTIDE SEQUENCE [LARGE SCALE GENOMIC DNA]</scope>
    <source>
        <strain evidence="8 9">ZY16052</strain>
    </source>
</reference>
<evidence type="ECO:0000259" key="7">
    <source>
        <dbReference type="SMART" id="SM00849"/>
    </source>
</evidence>
<dbReference type="PANTHER" id="PTHR30619:SF7">
    <property type="entry name" value="BETA-LACTAMASE DOMAIN PROTEIN"/>
    <property type="match status" value="1"/>
</dbReference>
<feature type="transmembrane region" description="Helical" evidence="6">
    <location>
        <begin position="343"/>
        <end position="361"/>
    </location>
</feature>
<accession>A0A347WJH2</accession>
<protein>
    <recommendedName>
        <fullName evidence="7">Metallo-beta-lactamase domain-containing protein</fullName>
    </recommendedName>
</protein>
<keyword evidence="4 6" id="KW-1133">Transmembrane helix</keyword>
<dbReference type="Pfam" id="PF03772">
    <property type="entry name" value="Competence"/>
    <property type="match status" value="1"/>
</dbReference>
<dbReference type="InterPro" id="IPR004477">
    <property type="entry name" value="ComEC_N"/>
</dbReference>
<dbReference type="GO" id="GO:0005886">
    <property type="term" value="C:plasma membrane"/>
    <property type="evidence" value="ECO:0007669"/>
    <property type="project" value="UniProtKB-SubCell"/>
</dbReference>
<evidence type="ECO:0000256" key="5">
    <source>
        <dbReference type="ARBA" id="ARBA00023136"/>
    </source>
</evidence>
<evidence type="ECO:0000256" key="6">
    <source>
        <dbReference type="SAM" id="Phobius"/>
    </source>
</evidence>
<dbReference type="OrthoDB" id="9761531at2"/>
<keyword evidence="3 6" id="KW-0812">Transmembrane</keyword>
<dbReference type="NCBIfam" id="TIGR00360">
    <property type="entry name" value="ComEC_N-term"/>
    <property type="match status" value="1"/>
</dbReference>
<dbReference type="Pfam" id="PF00753">
    <property type="entry name" value="Lactamase_B"/>
    <property type="match status" value="1"/>
</dbReference>
<dbReference type="InterPro" id="IPR001279">
    <property type="entry name" value="Metallo-B-lactamas"/>
</dbReference>
<keyword evidence="2" id="KW-1003">Cell membrane</keyword>
<dbReference type="PANTHER" id="PTHR30619">
    <property type="entry name" value="DNA INTERNALIZATION/COMPETENCE PROTEIN COMEC/REC2"/>
    <property type="match status" value="1"/>
</dbReference>
<name>A0A347WJH2_9LACT</name>
<keyword evidence="5 6" id="KW-0472">Membrane</keyword>
<dbReference type="AlphaFoldDB" id="A0A347WJH2"/>
<feature type="transmembrane region" description="Helical" evidence="6">
    <location>
        <begin position="373"/>
        <end position="392"/>
    </location>
</feature>
<dbReference type="KEGG" id="abae:CL176_03820"/>
<evidence type="ECO:0000256" key="1">
    <source>
        <dbReference type="ARBA" id="ARBA00004651"/>
    </source>
</evidence>
<evidence type="ECO:0000256" key="2">
    <source>
        <dbReference type="ARBA" id="ARBA00022475"/>
    </source>
</evidence>
<dbReference type="EMBL" id="CP023434">
    <property type="protein sequence ID" value="AXY25229.1"/>
    <property type="molecule type" value="Genomic_DNA"/>
</dbReference>
<proteinExistence type="predicted"/>
<feature type="transmembrane region" description="Helical" evidence="6">
    <location>
        <begin position="466"/>
        <end position="487"/>
    </location>
</feature>
<dbReference type="Proteomes" id="UP000263232">
    <property type="component" value="Chromosome"/>
</dbReference>
<evidence type="ECO:0000256" key="4">
    <source>
        <dbReference type="ARBA" id="ARBA00022989"/>
    </source>
</evidence>
<keyword evidence="9" id="KW-1185">Reference proteome</keyword>
<organism evidence="8 9">
    <name type="scientific">Suicoccus acidiformans</name>
    <dbReference type="NCBI Taxonomy" id="2036206"/>
    <lineage>
        <taxon>Bacteria</taxon>
        <taxon>Bacillati</taxon>
        <taxon>Bacillota</taxon>
        <taxon>Bacilli</taxon>
        <taxon>Lactobacillales</taxon>
        <taxon>Aerococcaceae</taxon>
        <taxon>Suicoccus</taxon>
    </lineage>
</organism>
<gene>
    <name evidence="8" type="ORF">CL176_03820</name>
</gene>
<dbReference type="Gene3D" id="3.60.15.10">
    <property type="entry name" value="Ribonuclease Z/Hydroxyacylglutathione hydrolase-like"/>
    <property type="match status" value="1"/>
</dbReference>
<dbReference type="InterPro" id="IPR036866">
    <property type="entry name" value="RibonucZ/Hydroxyglut_hydro"/>
</dbReference>